<protein>
    <submittedName>
        <fullName evidence="1">Uncharacterized protein</fullName>
    </submittedName>
</protein>
<comment type="caution">
    <text evidence="1">The sequence shown here is derived from an EMBL/GenBank/DDBJ whole genome shotgun (WGS) entry which is preliminary data.</text>
</comment>
<dbReference type="EMBL" id="MU266669">
    <property type="protein sequence ID" value="KAH7919352.1"/>
    <property type="molecule type" value="Genomic_DNA"/>
</dbReference>
<reference evidence="1" key="1">
    <citation type="journal article" date="2021" name="New Phytol.">
        <title>Evolutionary innovations through gain and loss of genes in the ectomycorrhizal Boletales.</title>
        <authorList>
            <person name="Wu G."/>
            <person name="Miyauchi S."/>
            <person name="Morin E."/>
            <person name="Kuo A."/>
            <person name="Drula E."/>
            <person name="Varga T."/>
            <person name="Kohler A."/>
            <person name="Feng B."/>
            <person name="Cao Y."/>
            <person name="Lipzen A."/>
            <person name="Daum C."/>
            <person name="Hundley H."/>
            <person name="Pangilinan J."/>
            <person name="Johnson J."/>
            <person name="Barry K."/>
            <person name="LaButti K."/>
            <person name="Ng V."/>
            <person name="Ahrendt S."/>
            <person name="Min B."/>
            <person name="Choi I.G."/>
            <person name="Park H."/>
            <person name="Plett J.M."/>
            <person name="Magnuson J."/>
            <person name="Spatafora J.W."/>
            <person name="Nagy L.G."/>
            <person name="Henrissat B."/>
            <person name="Grigoriev I.V."/>
            <person name="Yang Z.L."/>
            <person name="Xu J."/>
            <person name="Martin F.M."/>
        </authorList>
    </citation>
    <scope>NUCLEOTIDE SEQUENCE</scope>
    <source>
        <strain evidence="1">KUC20120723A-06</strain>
    </source>
</reference>
<keyword evidence="2" id="KW-1185">Reference proteome</keyword>
<gene>
    <name evidence="1" type="ORF">BV22DRAFT_1040998</name>
</gene>
<sequence>MQSYYYNPAGSGYSNVPARGYQTYVQRPDVPTAVRNLITAMKRIQESLQLWSTRRATEAQVSDCYMQFGAEFNATARAFEQYGIDTSDINSVPARLRTELEICLGEDPSPSNLNMYMPSIRQLLCEILQGLRFKQPAWRAASGRPPMNEIPR</sequence>
<name>A0ACB8B3Q2_9AGAM</name>
<dbReference type="Proteomes" id="UP000790709">
    <property type="component" value="Unassembled WGS sequence"/>
</dbReference>
<organism evidence="1 2">
    <name type="scientific">Leucogyrophana mollusca</name>
    <dbReference type="NCBI Taxonomy" id="85980"/>
    <lineage>
        <taxon>Eukaryota</taxon>
        <taxon>Fungi</taxon>
        <taxon>Dikarya</taxon>
        <taxon>Basidiomycota</taxon>
        <taxon>Agaricomycotina</taxon>
        <taxon>Agaricomycetes</taxon>
        <taxon>Agaricomycetidae</taxon>
        <taxon>Boletales</taxon>
        <taxon>Boletales incertae sedis</taxon>
        <taxon>Leucogyrophana</taxon>
    </lineage>
</organism>
<proteinExistence type="predicted"/>
<accession>A0ACB8B3Q2</accession>
<evidence type="ECO:0000313" key="2">
    <source>
        <dbReference type="Proteomes" id="UP000790709"/>
    </source>
</evidence>
<evidence type="ECO:0000313" key="1">
    <source>
        <dbReference type="EMBL" id="KAH7919352.1"/>
    </source>
</evidence>